<dbReference type="RefSeq" id="WP_089299164.1">
    <property type="nucleotide sequence ID" value="NZ_BOMU01000134.1"/>
</dbReference>
<keyword evidence="1" id="KW-0732">Signal</keyword>
<proteinExistence type="predicted"/>
<keyword evidence="3" id="KW-1185">Reference proteome</keyword>
<evidence type="ECO:0000313" key="3">
    <source>
        <dbReference type="Proteomes" id="UP000198415"/>
    </source>
</evidence>
<dbReference type="OrthoDB" id="3388219at2"/>
<dbReference type="InterPro" id="IPR006311">
    <property type="entry name" value="TAT_signal"/>
</dbReference>
<reference evidence="2 3" key="1">
    <citation type="submission" date="2017-06" db="EMBL/GenBank/DDBJ databases">
        <authorList>
            <person name="Kim H.J."/>
            <person name="Triplett B.A."/>
        </authorList>
    </citation>
    <scope>NUCLEOTIDE SEQUENCE [LARGE SCALE GENOMIC DNA]</scope>
    <source>
        <strain evidence="2 3">DSM 43151</strain>
    </source>
</reference>
<evidence type="ECO:0000313" key="2">
    <source>
        <dbReference type="EMBL" id="SNT11025.1"/>
    </source>
</evidence>
<feature type="signal peptide" evidence="1">
    <location>
        <begin position="1"/>
        <end position="35"/>
    </location>
</feature>
<protein>
    <submittedName>
        <fullName evidence="2">Uncharacterized protein</fullName>
    </submittedName>
</protein>
<dbReference type="AlphaFoldDB" id="A0A239JZ16"/>
<feature type="chain" id="PRO_5012918509" evidence="1">
    <location>
        <begin position="36"/>
        <end position="150"/>
    </location>
</feature>
<dbReference type="PROSITE" id="PS51318">
    <property type="entry name" value="TAT"/>
    <property type="match status" value="1"/>
</dbReference>
<gene>
    <name evidence="2" type="ORF">SAMN06264365_14018</name>
</gene>
<dbReference type="EMBL" id="FZNR01000040">
    <property type="protein sequence ID" value="SNT11025.1"/>
    <property type="molecule type" value="Genomic_DNA"/>
</dbReference>
<organism evidence="2 3">
    <name type="scientific">Actinoplanes regularis</name>
    <dbReference type="NCBI Taxonomy" id="52697"/>
    <lineage>
        <taxon>Bacteria</taxon>
        <taxon>Bacillati</taxon>
        <taxon>Actinomycetota</taxon>
        <taxon>Actinomycetes</taxon>
        <taxon>Micromonosporales</taxon>
        <taxon>Micromonosporaceae</taxon>
        <taxon>Actinoplanes</taxon>
    </lineage>
</organism>
<name>A0A239JZ16_9ACTN</name>
<dbReference type="Proteomes" id="UP000198415">
    <property type="component" value="Unassembled WGS sequence"/>
</dbReference>
<sequence>MKNRLTRTAGRALLALGLTGAGLAGVLAGAGPAAAATSCDFEMVSLEARNLQTDNGSQKDYVWLKVEDRWFPAGGDGVMYLLGQTHTAAAFGNPIAGFGSVGLEVRLVLDKFPGNVTVERETIACDAVTNATRTFSNGDAVYELKYNITD</sequence>
<accession>A0A239JZ16</accession>
<evidence type="ECO:0000256" key="1">
    <source>
        <dbReference type="SAM" id="SignalP"/>
    </source>
</evidence>